<evidence type="ECO:0000313" key="2">
    <source>
        <dbReference type="EMBL" id="PMD18889.1"/>
    </source>
</evidence>
<feature type="chain" id="PRO_5014448465" evidence="1">
    <location>
        <begin position="20"/>
        <end position="142"/>
    </location>
</feature>
<organism evidence="2 3">
    <name type="scientific">Hyaloscypha hepaticicola</name>
    <dbReference type="NCBI Taxonomy" id="2082293"/>
    <lineage>
        <taxon>Eukaryota</taxon>
        <taxon>Fungi</taxon>
        <taxon>Dikarya</taxon>
        <taxon>Ascomycota</taxon>
        <taxon>Pezizomycotina</taxon>
        <taxon>Leotiomycetes</taxon>
        <taxon>Helotiales</taxon>
        <taxon>Hyaloscyphaceae</taxon>
        <taxon>Hyaloscypha</taxon>
    </lineage>
</organism>
<proteinExistence type="predicted"/>
<dbReference type="EMBL" id="KZ613492">
    <property type="protein sequence ID" value="PMD18889.1"/>
    <property type="molecule type" value="Genomic_DNA"/>
</dbReference>
<dbReference type="Proteomes" id="UP000235672">
    <property type="component" value="Unassembled WGS sequence"/>
</dbReference>
<reference evidence="2 3" key="1">
    <citation type="submission" date="2016-05" db="EMBL/GenBank/DDBJ databases">
        <title>A degradative enzymes factory behind the ericoid mycorrhizal symbiosis.</title>
        <authorList>
            <consortium name="DOE Joint Genome Institute"/>
            <person name="Martino E."/>
            <person name="Morin E."/>
            <person name="Grelet G."/>
            <person name="Kuo A."/>
            <person name="Kohler A."/>
            <person name="Daghino S."/>
            <person name="Barry K."/>
            <person name="Choi C."/>
            <person name="Cichocki N."/>
            <person name="Clum A."/>
            <person name="Copeland A."/>
            <person name="Hainaut M."/>
            <person name="Haridas S."/>
            <person name="Labutti K."/>
            <person name="Lindquist E."/>
            <person name="Lipzen A."/>
            <person name="Khouja H.-R."/>
            <person name="Murat C."/>
            <person name="Ohm R."/>
            <person name="Olson A."/>
            <person name="Spatafora J."/>
            <person name="Veneault-Fourrey C."/>
            <person name="Henrissat B."/>
            <person name="Grigoriev I."/>
            <person name="Martin F."/>
            <person name="Perotto S."/>
        </authorList>
    </citation>
    <scope>NUCLEOTIDE SEQUENCE [LARGE SCALE GENOMIC DNA]</scope>
    <source>
        <strain evidence="2 3">UAMH 7357</strain>
    </source>
</reference>
<evidence type="ECO:0000313" key="3">
    <source>
        <dbReference type="Proteomes" id="UP000235672"/>
    </source>
</evidence>
<evidence type="ECO:0000256" key="1">
    <source>
        <dbReference type="SAM" id="SignalP"/>
    </source>
</evidence>
<protein>
    <submittedName>
        <fullName evidence="2">Uncharacterized protein</fullName>
    </submittedName>
</protein>
<sequence>MSASCALLYGLIILNTTQSDPLNKAIADRTQYVLKFKELSEADSLNVLGAFLSQTALADNERGSVLETVKSISTGQRLSGRQILNIIGGAISTCEAQRRDLQPADIIRAFAIASNLEYELNLIESDHIYTADLCETDPALDL</sequence>
<dbReference type="AlphaFoldDB" id="A0A2J6PXX8"/>
<keyword evidence="3" id="KW-1185">Reference proteome</keyword>
<accession>A0A2J6PXX8</accession>
<gene>
    <name evidence="2" type="ORF">NA56DRAFT_706424</name>
</gene>
<name>A0A2J6PXX8_9HELO</name>
<keyword evidence="1" id="KW-0732">Signal</keyword>
<feature type="signal peptide" evidence="1">
    <location>
        <begin position="1"/>
        <end position="19"/>
    </location>
</feature>